<feature type="domain" description="Peptidoglycan binding-like" evidence="3">
    <location>
        <begin position="51"/>
        <end position="84"/>
    </location>
</feature>
<sequence length="309" mass="35005">MEERVVSRDQQICKTKSQLDTDKEYLIEFGYLPDENLTEYVVPNTKFISEDKLPEEFISGLEWFQRQNGLIVTGRLDAETTEAMKLPRCGKHEQRMSYNLGAKWKKDTLTYKIINTTALIPEKTVREEANSILSKKNTVSTIYPIKEDNNNPLNITLPPSNPLQYTPPSNPLNITLFKYTPSFPVALLSPNIPPPSQHPPALHPAPSHKPPPSHYRPLSPSIPPPLHHDRLPPNISLHYPPPSIHPHSHYHPPLSQYPPSLPIFPSLSQAGFLPGTEGELLHLFPLTWTARQTLNTQAAVPRKERELFA</sequence>
<gene>
    <name evidence="4" type="ORF">PECUL_23A040289</name>
</gene>
<dbReference type="EMBL" id="OW240920">
    <property type="protein sequence ID" value="CAH2316413.1"/>
    <property type="molecule type" value="Genomic_DNA"/>
</dbReference>
<dbReference type="Proteomes" id="UP001295444">
    <property type="component" value="Chromosome 09"/>
</dbReference>
<evidence type="ECO:0000313" key="4">
    <source>
        <dbReference type="EMBL" id="CAH2316413.1"/>
    </source>
</evidence>
<feature type="region of interest" description="Disordered" evidence="2">
    <location>
        <begin position="190"/>
        <end position="239"/>
    </location>
</feature>
<dbReference type="GO" id="GO:0005615">
    <property type="term" value="C:extracellular space"/>
    <property type="evidence" value="ECO:0007669"/>
    <property type="project" value="TreeGrafter"/>
</dbReference>
<evidence type="ECO:0000256" key="2">
    <source>
        <dbReference type="SAM" id="MobiDB-lite"/>
    </source>
</evidence>
<organism evidence="4 5">
    <name type="scientific">Pelobates cultripes</name>
    <name type="common">Western spadefoot toad</name>
    <dbReference type="NCBI Taxonomy" id="61616"/>
    <lineage>
        <taxon>Eukaryota</taxon>
        <taxon>Metazoa</taxon>
        <taxon>Chordata</taxon>
        <taxon>Craniata</taxon>
        <taxon>Vertebrata</taxon>
        <taxon>Euteleostomi</taxon>
        <taxon>Amphibia</taxon>
        <taxon>Batrachia</taxon>
        <taxon>Anura</taxon>
        <taxon>Pelobatoidea</taxon>
        <taxon>Pelobatidae</taxon>
        <taxon>Pelobates</taxon>
    </lineage>
</organism>
<reference evidence="4" key="1">
    <citation type="submission" date="2022-03" db="EMBL/GenBank/DDBJ databases">
        <authorList>
            <person name="Alioto T."/>
            <person name="Alioto T."/>
            <person name="Gomez Garrido J."/>
        </authorList>
    </citation>
    <scope>NUCLEOTIDE SEQUENCE</scope>
</reference>
<dbReference type="PANTHER" id="PTHR10201">
    <property type="entry name" value="MATRIX METALLOPROTEINASE"/>
    <property type="match status" value="1"/>
</dbReference>
<dbReference type="InterPro" id="IPR002477">
    <property type="entry name" value="Peptidoglycan-bd-like"/>
</dbReference>
<keyword evidence="5" id="KW-1185">Reference proteome</keyword>
<dbReference type="GO" id="GO:0030198">
    <property type="term" value="P:extracellular matrix organization"/>
    <property type="evidence" value="ECO:0007669"/>
    <property type="project" value="TreeGrafter"/>
</dbReference>
<dbReference type="PANTHER" id="PTHR10201:SF332">
    <property type="entry name" value="MATRIX METALLOPROTEINASE-18"/>
    <property type="match status" value="1"/>
</dbReference>
<dbReference type="SUPFAM" id="SSF47090">
    <property type="entry name" value="PGBD-like"/>
    <property type="match status" value="1"/>
</dbReference>
<dbReference type="Gene3D" id="3.40.390.10">
    <property type="entry name" value="Collagenase (Catalytic Domain)"/>
    <property type="match status" value="1"/>
</dbReference>
<evidence type="ECO:0000256" key="1">
    <source>
        <dbReference type="ARBA" id="ARBA00023049"/>
    </source>
</evidence>
<proteinExistence type="predicted"/>
<name>A0AAD1WJV9_PELCU</name>
<keyword evidence="1" id="KW-0645">Protease</keyword>
<dbReference type="InterPro" id="IPR024079">
    <property type="entry name" value="MetalloPept_cat_dom_sf"/>
</dbReference>
<dbReference type="GO" id="GO:0004222">
    <property type="term" value="F:metalloendopeptidase activity"/>
    <property type="evidence" value="ECO:0007669"/>
    <property type="project" value="TreeGrafter"/>
</dbReference>
<evidence type="ECO:0000259" key="3">
    <source>
        <dbReference type="Pfam" id="PF01471"/>
    </source>
</evidence>
<dbReference type="Pfam" id="PF01471">
    <property type="entry name" value="PG_binding_1"/>
    <property type="match status" value="1"/>
</dbReference>
<feature type="compositionally biased region" description="Pro residues" evidence="2">
    <location>
        <begin position="191"/>
        <end position="225"/>
    </location>
</feature>
<dbReference type="InterPro" id="IPR036365">
    <property type="entry name" value="PGBD-like_sf"/>
</dbReference>
<accession>A0AAD1WJV9</accession>
<evidence type="ECO:0000313" key="5">
    <source>
        <dbReference type="Proteomes" id="UP001295444"/>
    </source>
</evidence>
<keyword evidence="1" id="KW-0378">Hydrolase</keyword>
<protein>
    <submittedName>
        <fullName evidence="4">Matrix metallo ase-18-like</fullName>
    </submittedName>
</protein>
<dbReference type="GO" id="GO:0030574">
    <property type="term" value="P:collagen catabolic process"/>
    <property type="evidence" value="ECO:0007669"/>
    <property type="project" value="TreeGrafter"/>
</dbReference>
<keyword evidence="1" id="KW-0482">Metalloprotease</keyword>
<dbReference type="AlphaFoldDB" id="A0AAD1WJV9"/>